<comment type="caution">
    <text evidence="1">The sequence shown here is derived from an EMBL/GenBank/DDBJ whole genome shotgun (WGS) entry which is preliminary data.</text>
</comment>
<reference evidence="1 2" key="1">
    <citation type="submission" date="2018-07" db="EMBL/GenBank/DDBJ databases">
        <title>Genomic Encyclopedia of Type Strains, Phase IV (KMG-IV): sequencing the most valuable type-strain genomes for metagenomic binning, comparative biology and taxonomic classification.</title>
        <authorList>
            <person name="Goeker M."/>
        </authorList>
    </citation>
    <scope>NUCLEOTIDE SEQUENCE [LARGE SCALE GENOMIC DNA]</scope>
    <source>
        <strain evidence="1 2">DSM 44290</strain>
    </source>
</reference>
<dbReference type="Proteomes" id="UP000254869">
    <property type="component" value="Unassembled WGS sequence"/>
</dbReference>
<name>A0A370I7G5_9NOCA</name>
<evidence type="ECO:0000313" key="2">
    <source>
        <dbReference type="Proteomes" id="UP000254869"/>
    </source>
</evidence>
<dbReference type="AlphaFoldDB" id="A0A370I7G5"/>
<gene>
    <name evidence="1" type="ORF">DFR76_104419</name>
</gene>
<proteinExistence type="predicted"/>
<accession>A0A370I7G5</accession>
<protein>
    <submittedName>
        <fullName evidence="1">Uncharacterized protein</fullName>
    </submittedName>
</protein>
<organism evidence="1 2">
    <name type="scientific">Nocardia pseudobrasiliensis</name>
    <dbReference type="NCBI Taxonomy" id="45979"/>
    <lineage>
        <taxon>Bacteria</taxon>
        <taxon>Bacillati</taxon>
        <taxon>Actinomycetota</taxon>
        <taxon>Actinomycetes</taxon>
        <taxon>Mycobacteriales</taxon>
        <taxon>Nocardiaceae</taxon>
        <taxon>Nocardia</taxon>
    </lineage>
</organism>
<keyword evidence="2" id="KW-1185">Reference proteome</keyword>
<dbReference type="RefSeq" id="WP_245997843.1">
    <property type="nucleotide sequence ID" value="NZ_QQBC01000004.1"/>
</dbReference>
<dbReference type="STRING" id="1210086.GCA_001613105_01616"/>
<dbReference type="EMBL" id="QQBC01000004">
    <property type="protein sequence ID" value="RDI66669.1"/>
    <property type="molecule type" value="Genomic_DNA"/>
</dbReference>
<sequence>MLHTGIAGMLREFRGVLHRIPGMPITRIRSRLTRVTGMLTTHALLTRVTGVLAAHAPLTRVTGVLAARALLTGVGGVLTTRTLLTRVAGVLAARTLLARVPGVLPAGAVGRILRGGCLVTGVAGPDLMLGGRSRRKLFGGLVPARRWLL</sequence>
<evidence type="ECO:0000313" key="1">
    <source>
        <dbReference type="EMBL" id="RDI66669.1"/>
    </source>
</evidence>